<evidence type="ECO:0000313" key="1">
    <source>
        <dbReference type="EMBL" id="RFA36198.1"/>
    </source>
</evidence>
<dbReference type="AlphaFoldDB" id="A0A3E0WTN1"/>
<sequence length="93" mass="10632">MKYWEIQEPYYALIKADNNLEATNEYIRTVAGEDGFDEFNEIRDSLIKVDRDYALAKYSQALSEDKNPIPIDDILLTFNIPGTLTLLIDGSVL</sequence>
<comment type="caution">
    <text evidence="1">The sequence shown here is derived from an EMBL/GenBank/DDBJ whole genome shotgun (WGS) entry which is preliminary data.</text>
</comment>
<reference evidence="1 2" key="1">
    <citation type="submission" date="2017-05" db="EMBL/GenBank/DDBJ databases">
        <title>Virgibacillus sp. AK90 isolated from a saltern of Kakinada, India.</title>
        <authorList>
            <person name="Gupta V."/>
            <person name="Sidhu C."/>
            <person name="Korpole S."/>
            <person name="Pinnaka A.K."/>
        </authorList>
    </citation>
    <scope>NUCLEOTIDE SEQUENCE [LARGE SCALE GENOMIC DNA]</scope>
    <source>
        <strain evidence="1 2">AK90</strain>
    </source>
</reference>
<protein>
    <submittedName>
        <fullName evidence="1">Uncharacterized protein</fullName>
    </submittedName>
</protein>
<dbReference type="RefSeq" id="WP_116277550.1">
    <property type="nucleotide sequence ID" value="NZ_NFZX01000007.1"/>
</dbReference>
<accession>A0A3E0WTN1</accession>
<organism evidence="1 2">
    <name type="scientific">Virgibacillus dokdonensis</name>
    <dbReference type="NCBI Taxonomy" id="302167"/>
    <lineage>
        <taxon>Bacteria</taxon>
        <taxon>Bacillati</taxon>
        <taxon>Bacillota</taxon>
        <taxon>Bacilli</taxon>
        <taxon>Bacillales</taxon>
        <taxon>Bacillaceae</taxon>
        <taxon>Virgibacillus</taxon>
    </lineage>
</organism>
<dbReference type="Proteomes" id="UP000256488">
    <property type="component" value="Unassembled WGS sequence"/>
</dbReference>
<evidence type="ECO:0000313" key="2">
    <source>
        <dbReference type="Proteomes" id="UP000256488"/>
    </source>
</evidence>
<gene>
    <name evidence="1" type="ORF">CAI16_05240</name>
</gene>
<name>A0A3E0WTN1_9BACI</name>
<proteinExistence type="predicted"/>
<dbReference type="EMBL" id="NFZX01000007">
    <property type="protein sequence ID" value="RFA36198.1"/>
    <property type="molecule type" value="Genomic_DNA"/>
</dbReference>